<dbReference type="PANTHER" id="PTHR43811:SF19">
    <property type="entry name" value="39 KDA FK506-BINDING NUCLEAR PROTEIN"/>
    <property type="match status" value="1"/>
</dbReference>
<evidence type="ECO:0000313" key="10">
    <source>
        <dbReference type="Proteomes" id="UP000177629"/>
    </source>
</evidence>
<dbReference type="SUPFAM" id="SSF54534">
    <property type="entry name" value="FKBP-like"/>
    <property type="match status" value="1"/>
</dbReference>
<evidence type="ECO:0000259" key="8">
    <source>
        <dbReference type="PROSITE" id="PS50059"/>
    </source>
</evidence>
<dbReference type="Gene3D" id="3.10.50.40">
    <property type="match status" value="1"/>
</dbReference>
<protein>
    <recommendedName>
        <fullName evidence="6">Peptidyl-prolyl cis-trans isomerase</fullName>
        <ecNumber evidence="6">5.2.1.8</ecNumber>
    </recommendedName>
</protein>
<evidence type="ECO:0000313" key="9">
    <source>
        <dbReference type="EMBL" id="OHA48626.1"/>
    </source>
</evidence>
<evidence type="ECO:0000256" key="7">
    <source>
        <dbReference type="SAM" id="MobiDB-lite"/>
    </source>
</evidence>
<dbReference type="PROSITE" id="PS50059">
    <property type="entry name" value="FKBP_PPIASE"/>
    <property type="match status" value="1"/>
</dbReference>
<name>A0A1G2PJY7_9BACT</name>
<dbReference type="Pfam" id="PF00254">
    <property type="entry name" value="FKBP_C"/>
    <property type="match status" value="1"/>
</dbReference>
<comment type="similarity">
    <text evidence="2 6">Belongs to the FKBP-type PPIase family.</text>
</comment>
<dbReference type="EC" id="5.2.1.8" evidence="6"/>
<evidence type="ECO:0000256" key="5">
    <source>
        <dbReference type="PROSITE-ProRule" id="PRU00277"/>
    </source>
</evidence>
<gene>
    <name evidence="9" type="ORF">A2806_00460</name>
</gene>
<dbReference type="FunFam" id="3.10.50.40:FF:000006">
    <property type="entry name" value="Peptidyl-prolyl cis-trans isomerase"/>
    <property type="match status" value="1"/>
</dbReference>
<feature type="region of interest" description="Disordered" evidence="7">
    <location>
        <begin position="1"/>
        <end position="21"/>
    </location>
</feature>
<dbReference type="InterPro" id="IPR001179">
    <property type="entry name" value="PPIase_FKBP_dom"/>
</dbReference>
<organism evidence="9 10">
    <name type="scientific">Candidatus Terrybacteria bacterium RIFCSPHIGHO2_01_FULL_48_17</name>
    <dbReference type="NCBI Taxonomy" id="1802362"/>
    <lineage>
        <taxon>Bacteria</taxon>
        <taxon>Candidatus Terryibacteriota</taxon>
    </lineage>
</organism>
<evidence type="ECO:0000256" key="4">
    <source>
        <dbReference type="ARBA" id="ARBA00023235"/>
    </source>
</evidence>
<feature type="compositionally biased region" description="Polar residues" evidence="7">
    <location>
        <begin position="1"/>
        <end position="12"/>
    </location>
</feature>
<comment type="caution">
    <text evidence="9">The sequence shown here is derived from an EMBL/GenBank/DDBJ whole genome shotgun (WGS) entry which is preliminary data.</text>
</comment>
<evidence type="ECO:0000256" key="3">
    <source>
        <dbReference type="ARBA" id="ARBA00023110"/>
    </source>
</evidence>
<sequence length="116" mass="12424">MKQSSQKLQTEDSVIGEGAEAKNGDTVRVHYTGTLEDGTKFDSSLDRAEPFGFTLGAGEVIAGWDEGVVGMRKGGSRRLTIPPHLAYGERGAPPSIPPNATLVFDIELLEIVSHNE</sequence>
<feature type="domain" description="PPIase FKBP-type" evidence="8">
    <location>
        <begin position="24"/>
        <end position="112"/>
    </location>
</feature>
<evidence type="ECO:0000256" key="6">
    <source>
        <dbReference type="RuleBase" id="RU003915"/>
    </source>
</evidence>
<reference evidence="9 10" key="1">
    <citation type="journal article" date="2016" name="Nat. Commun.">
        <title>Thousands of microbial genomes shed light on interconnected biogeochemical processes in an aquifer system.</title>
        <authorList>
            <person name="Anantharaman K."/>
            <person name="Brown C.T."/>
            <person name="Hug L.A."/>
            <person name="Sharon I."/>
            <person name="Castelle C.J."/>
            <person name="Probst A.J."/>
            <person name="Thomas B.C."/>
            <person name="Singh A."/>
            <person name="Wilkins M.J."/>
            <person name="Karaoz U."/>
            <person name="Brodie E.L."/>
            <person name="Williams K.H."/>
            <person name="Hubbard S.S."/>
            <person name="Banfield J.F."/>
        </authorList>
    </citation>
    <scope>NUCLEOTIDE SEQUENCE [LARGE SCALE GENOMIC DNA]</scope>
</reference>
<dbReference type="PANTHER" id="PTHR43811">
    <property type="entry name" value="FKBP-TYPE PEPTIDYL-PROLYL CIS-TRANS ISOMERASE FKPA"/>
    <property type="match status" value="1"/>
</dbReference>
<dbReference type="STRING" id="1802362.A2806_00460"/>
<dbReference type="Proteomes" id="UP000177629">
    <property type="component" value="Unassembled WGS sequence"/>
</dbReference>
<keyword evidence="3 5" id="KW-0697">Rotamase</keyword>
<dbReference type="AlphaFoldDB" id="A0A1G2PJY7"/>
<keyword evidence="4 5" id="KW-0413">Isomerase</keyword>
<evidence type="ECO:0000256" key="1">
    <source>
        <dbReference type="ARBA" id="ARBA00000971"/>
    </source>
</evidence>
<accession>A0A1G2PJY7</accession>
<comment type="catalytic activity">
    <reaction evidence="1 5 6">
        <text>[protein]-peptidylproline (omega=180) = [protein]-peptidylproline (omega=0)</text>
        <dbReference type="Rhea" id="RHEA:16237"/>
        <dbReference type="Rhea" id="RHEA-COMP:10747"/>
        <dbReference type="Rhea" id="RHEA-COMP:10748"/>
        <dbReference type="ChEBI" id="CHEBI:83833"/>
        <dbReference type="ChEBI" id="CHEBI:83834"/>
        <dbReference type="EC" id="5.2.1.8"/>
    </reaction>
</comment>
<evidence type="ECO:0000256" key="2">
    <source>
        <dbReference type="ARBA" id="ARBA00006577"/>
    </source>
</evidence>
<dbReference type="GO" id="GO:0003755">
    <property type="term" value="F:peptidyl-prolyl cis-trans isomerase activity"/>
    <property type="evidence" value="ECO:0007669"/>
    <property type="project" value="UniProtKB-UniRule"/>
</dbReference>
<dbReference type="EMBL" id="MHSS01000005">
    <property type="protein sequence ID" value="OHA48626.1"/>
    <property type="molecule type" value="Genomic_DNA"/>
</dbReference>
<proteinExistence type="inferred from homology"/>
<dbReference type="InterPro" id="IPR046357">
    <property type="entry name" value="PPIase_dom_sf"/>
</dbReference>